<sequence length="835" mass="96329">MREKSKRILSPGSDDEYCDAMSPSPHTLRNSTNPSAGANVTDTTDVGDSTLHNSKRMRSTVRTLNSTERYTETATCIAKQIKEDKDECRFVIATYTLDPHELLHLLEHWTQHLIKSFKQRREHFKLILKDMWDRGELNGLKCEDTEQRSVYLHIEKLTQWKQTSSLITKPYSDDLQMVSDNIKQTINKYIDELLDVMESVVVINETVIRGSSNELTKTTCLSAHITGTIKQLQGLRKVNEKEYNTICIIGLEKAGKSSFINALVGFELLPHKIERCTQIQTVLKPVSKDDENRFATIEFYADDEFAKLVDKIPKEKDETDEAFRKRVASIKKTRKQTMMPNTALKHMNGSNQSERDKIIPELHKFIVDPLYLNIVKQVVIYTNKLPGQNYILLDVPGCDSPIEEHRLSAINAVQKSDAFLFLTDGQRPSLTNEQIHLLQEIQTDHFDAMKRAFGIITKLDLCPTHTKFVEHKKKTIGELRQNGFLQEKIHCICAHISLPEGKNTNVNDLRKVKDHIAQFDTLSQGFDECKQVIKQYIEHDLPNTRLRQVLSIARQKIVRCVDEALTLGRQIIPIDTEQSDVSFDDYIKRVNSESWNDIFTNERYEPVLRRAAHWQKYKLVIERQECTNGLKNYFKQRFQECTQEIVDKEHPIEEIMIGRHDIALLQMNPYGIETDEREKITSDMLKAVAHASDELAAYMYDTYINELETILNGICPEQENLFQTTLTQKHCSIELQTLVRRTAHPIIMATLRWPYIYEQNRIEAGEELLRVSPMIAFNIHEGDYKNGLAISNNGLLILKETFRKIFEAYTSNDSPMALVANLLRPYYTLNGNDSS</sequence>
<evidence type="ECO:0000313" key="9">
    <source>
        <dbReference type="Proteomes" id="UP000663832"/>
    </source>
</evidence>
<evidence type="ECO:0000313" key="8">
    <source>
        <dbReference type="EMBL" id="CAF1207207.1"/>
    </source>
</evidence>
<dbReference type="SUPFAM" id="SSF52540">
    <property type="entry name" value="P-loop containing nucleoside triphosphate hydrolases"/>
    <property type="match status" value="1"/>
</dbReference>
<dbReference type="Gene3D" id="3.40.50.300">
    <property type="entry name" value="P-loop containing nucleotide triphosphate hydrolases"/>
    <property type="match status" value="2"/>
</dbReference>
<feature type="region of interest" description="Disordered" evidence="6">
    <location>
        <begin position="1"/>
        <end position="58"/>
    </location>
</feature>
<dbReference type="GO" id="GO:0016020">
    <property type="term" value="C:membrane"/>
    <property type="evidence" value="ECO:0007669"/>
    <property type="project" value="UniProtKB-SubCell"/>
</dbReference>
<keyword evidence="4" id="KW-0342">GTP-binding</keyword>
<dbReference type="AlphaFoldDB" id="A0A814WW62"/>
<evidence type="ECO:0000256" key="4">
    <source>
        <dbReference type="ARBA" id="ARBA00023134"/>
    </source>
</evidence>
<comment type="caution">
    <text evidence="8">The sequence shown here is derived from an EMBL/GenBank/DDBJ whole genome shotgun (WGS) entry which is preliminary data.</text>
</comment>
<evidence type="ECO:0000256" key="6">
    <source>
        <dbReference type="SAM" id="MobiDB-lite"/>
    </source>
</evidence>
<dbReference type="Proteomes" id="UP000663832">
    <property type="component" value="Unassembled WGS sequence"/>
</dbReference>
<dbReference type="GO" id="GO:0005525">
    <property type="term" value="F:GTP binding"/>
    <property type="evidence" value="ECO:0007669"/>
    <property type="project" value="UniProtKB-KW"/>
</dbReference>
<evidence type="ECO:0000256" key="2">
    <source>
        <dbReference type="ARBA" id="ARBA00022741"/>
    </source>
</evidence>
<gene>
    <name evidence="8" type="ORF">QVE165_LOCUS26156</name>
</gene>
<feature type="compositionally biased region" description="Polar residues" evidence="6">
    <location>
        <begin position="24"/>
        <end position="52"/>
    </location>
</feature>
<reference evidence="8" key="1">
    <citation type="submission" date="2021-02" db="EMBL/GenBank/DDBJ databases">
        <authorList>
            <person name="Nowell W R."/>
        </authorList>
    </citation>
    <scope>NUCLEOTIDE SEQUENCE</scope>
</reference>
<keyword evidence="9" id="KW-1185">Reference proteome</keyword>
<accession>A0A814WW62</accession>
<dbReference type="InterPro" id="IPR045063">
    <property type="entry name" value="Dynamin_N"/>
</dbReference>
<dbReference type="GO" id="GO:0007005">
    <property type="term" value="P:mitochondrion organization"/>
    <property type="evidence" value="ECO:0007669"/>
    <property type="project" value="UniProtKB-ARBA"/>
</dbReference>
<dbReference type="InterPro" id="IPR027094">
    <property type="entry name" value="Mitofusin_fam"/>
</dbReference>
<name>A0A814WW62_9BILA</name>
<dbReference type="PANTHER" id="PTHR10465:SF0">
    <property type="entry name" value="SARCALUMENIN"/>
    <property type="match status" value="1"/>
</dbReference>
<organism evidence="8 9">
    <name type="scientific">Adineta steineri</name>
    <dbReference type="NCBI Taxonomy" id="433720"/>
    <lineage>
        <taxon>Eukaryota</taxon>
        <taxon>Metazoa</taxon>
        <taxon>Spiralia</taxon>
        <taxon>Gnathifera</taxon>
        <taxon>Rotifera</taxon>
        <taxon>Eurotatoria</taxon>
        <taxon>Bdelloidea</taxon>
        <taxon>Adinetida</taxon>
        <taxon>Adinetidae</taxon>
        <taxon>Adineta</taxon>
    </lineage>
</organism>
<dbReference type="PANTHER" id="PTHR10465">
    <property type="entry name" value="TRANSMEMBRANE GTPASE FZO1"/>
    <property type="match status" value="1"/>
</dbReference>
<dbReference type="Pfam" id="PF00350">
    <property type="entry name" value="Dynamin_N"/>
    <property type="match status" value="1"/>
</dbReference>
<keyword evidence="2" id="KW-0547">Nucleotide-binding</keyword>
<protein>
    <recommendedName>
        <fullName evidence="7">Dynamin N-terminal domain-containing protein</fullName>
    </recommendedName>
</protein>
<evidence type="ECO:0000256" key="1">
    <source>
        <dbReference type="ARBA" id="ARBA00004370"/>
    </source>
</evidence>
<dbReference type="EMBL" id="CAJNOM010000193">
    <property type="protein sequence ID" value="CAF1207207.1"/>
    <property type="molecule type" value="Genomic_DNA"/>
</dbReference>
<proteinExistence type="predicted"/>
<evidence type="ECO:0000259" key="7">
    <source>
        <dbReference type="Pfam" id="PF00350"/>
    </source>
</evidence>
<keyword evidence="3" id="KW-0378">Hydrolase</keyword>
<evidence type="ECO:0000256" key="5">
    <source>
        <dbReference type="ARBA" id="ARBA00023136"/>
    </source>
</evidence>
<keyword evidence="5" id="KW-0472">Membrane</keyword>
<dbReference type="OrthoDB" id="10044444at2759"/>
<evidence type="ECO:0000256" key="3">
    <source>
        <dbReference type="ARBA" id="ARBA00022801"/>
    </source>
</evidence>
<comment type="subcellular location">
    <subcellularLocation>
        <location evidence="1">Membrane</location>
    </subcellularLocation>
</comment>
<dbReference type="GO" id="GO:0003924">
    <property type="term" value="F:GTPase activity"/>
    <property type="evidence" value="ECO:0007669"/>
    <property type="project" value="InterPro"/>
</dbReference>
<feature type="domain" description="Dynamin N-terminal" evidence="7">
    <location>
        <begin position="246"/>
        <end position="458"/>
    </location>
</feature>
<dbReference type="InterPro" id="IPR027417">
    <property type="entry name" value="P-loop_NTPase"/>
</dbReference>